<dbReference type="InterPro" id="IPR011251">
    <property type="entry name" value="Luciferase-like_dom"/>
</dbReference>
<name>A0A552UF75_9SPHN</name>
<dbReference type="PANTHER" id="PTHR30137:SF6">
    <property type="entry name" value="LUCIFERASE-LIKE MONOOXYGENASE"/>
    <property type="match status" value="1"/>
</dbReference>
<dbReference type="Proteomes" id="UP000317894">
    <property type="component" value="Unassembled WGS sequence"/>
</dbReference>
<dbReference type="GO" id="GO:0016705">
    <property type="term" value="F:oxidoreductase activity, acting on paired donors, with incorporation or reduction of molecular oxygen"/>
    <property type="evidence" value="ECO:0007669"/>
    <property type="project" value="InterPro"/>
</dbReference>
<protein>
    <recommendedName>
        <fullName evidence="2">Luciferase-like monooxygenase</fullName>
    </recommendedName>
</protein>
<dbReference type="InterPro" id="IPR036661">
    <property type="entry name" value="Luciferase-like_sf"/>
</dbReference>
<comment type="similarity">
    <text evidence="1">To bacterial alkanal monooxygenase alpha and beta chains.</text>
</comment>
<dbReference type="CDD" id="cd00347">
    <property type="entry name" value="Flavin_utilizing_monoxygenases"/>
    <property type="match status" value="1"/>
</dbReference>
<comment type="caution">
    <text evidence="4">The sequence shown here is derived from an EMBL/GenBank/DDBJ whole genome shotgun (WGS) entry which is preliminary data.</text>
</comment>
<proteinExistence type="predicted"/>
<dbReference type="GO" id="GO:0005829">
    <property type="term" value="C:cytosol"/>
    <property type="evidence" value="ECO:0007669"/>
    <property type="project" value="TreeGrafter"/>
</dbReference>
<dbReference type="RefSeq" id="WP_143554417.1">
    <property type="nucleotide sequence ID" value="NZ_VJWA01000001.1"/>
</dbReference>
<evidence type="ECO:0000313" key="5">
    <source>
        <dbReference type="Proteomes" id="UP000317894"/>
    </source>
</evidence>
<dbReference type="Pfam" id="PF00296">
    <property type="entry name" value="Bac_luciferase"/>
    <property type="match status" value="1"/>
</dbReference>
<gene>
    <name evidence="4" type="ORF">FMM06_01295</name>
</gene>
<dbReference type="AlphaFoldDB" id="A0A552UF75"/>
<dbReference type="NCBIfam" id="TIGR03558">
    <property type="entry name" value="oxido_grp_1"/>
    <property type="match status" value="1"/>
</dbReference>
<organism evidence="4 5">
    <name type="scientific">Glacieibacterium frigidum</name>
    <dbReference type="NCBI Taxonomy" id="2593303"/>
    <lineage>
        <taxon>Bacteria</taxon>
        <taxon>Pseudomonadati</taxon>
        <taxon>Pseudomonadota</taxon>
        <taxon>Alphaproteobacteria</taxon>
        <taxon>Sphingomonadales</taxon>
        <taxon>Sphingosinicellaceae</taxon>
        <taxon>Glacieibacterium</taxon>
    </lineage>
</organism>
<evidence type="ECO:0000313" key="4">
    <source>
        <dbReference type="EMBL" id="TRW16873.1"/>
    </source>
</evidence>
<dbReference type="InterPro" id="IPR019949">
    <property type="entry name" value="CmoO-like"/>
</dbReference>
<dbReference type="InterPro" id="IPR050766">
    <property type="entry name" value="Bact_Lucif_Oxidored"/>
</dbReference>
<sequence>MRLSVLDQSPIPAGASGGTALANSIDLARLSERLGYHRYWVAEHHSSPALAGAAPEVLLAAIGAATSHIRIGSGGIMLPHYSPLKVAESFSLLAGLYPGRIDLGLGRAPGSDGRTAYALQRDRRQQSPNDFPNQLAELMGYLGDSLPADHPFADLAGTLPGRPEVPDLWLLGSSPDSAGWAAEVGLPYCVADFINGNGAPLADRYRAAFQPSAHLAAPYTMTALWTVCADSDAEAERLASSARMMMAHLLMGRSIPVPTPETALAWLADHSEVASTRAGRRVIAGSPATVKRGIEAAVAEYGADEAMLVNILHDHGARRRSYELVADAFGLTDTRAAA</sequence>
<evidence type="ECO:0000259" key="3">
    <source>
        <dbReference type="Pfam" id="PF00296"/>
    </source>
</evidence>
<dbReference type="FunFam" id="3.20.20.30:FF:000002">
    <property type="entry name" value="LLM class flavin-dependent oxidoreductase"/>
    <property type="match status" value="1"/>
</dbReference>
<dbReference type="Gene3D" id="3.20.20.30">
    <property type="entry name" value="Luciferase-like domain"/>
    <property type="match status" value="1"/>
</dbReference>
<dbReference type="PANTHER" id="PTHR30137">
    <property type="entry name" value="LUCIFERASE-LIKE MONOOXYGENASE"/>
    <property type="match status" value="1"/>
</dbReference>
<reference evidence="4 5" key="1">
    <citation type="submission" date="2019-07" db="EMBL/GenBank/DDBJ databases">
        <title>Novel species isolated from glacier.</title>
        <authorList>
            <person name="Liu Q."/>
            <person name="Xin Y.-H."/>
        </authorList>
    </citation>
    <scope>NUCLEOTIDE SEQUENCE [LARGE SCALE GENOMIC DNA]</scope>
    <source>
        <strain evidence="4 5">LB1R16</strain>
    </source>
</reference>
<feature type="domain" description="Luciferase-like" evidence="3">
    <location>
        <begin position="1"/>
        <end position="304"/>
    </location>
</feature>
<evidence type="ECO:0000256" key="2">
    <source>
        <dbReference type="ARBA" id="ARBA00074555"/>
    </source>
</evidence>
<dbReference type="SUPFAM" id="SSF51679">
    <property type="entry name" value="Bacterial luciferase-like"/>
    <property type="match status" value="1"/>
</dbReference>
<dbReference type="OrthoDB" id="9780518at2"/>
<evidence type="ECO:0000256" key="1">
    <source>
        <dbReference type="ARBA" id="ARBA00007789"/>
    </source>
</evidence>
<keyword evidence="5" id="KW-1185">Reference proteome</keyword>
<dbReference type="EMBL" id="VJWA01000001">
    <property type="protein sequence ID" value="TRW16873.1"/>
    <property type="molecule type" value="Genomic_DNA"/>
</dbReference>
<accession>A0A552UF75</accession>